<dbReference type="AlphaFoldDB" id="A0A1I5U6J5"/>
<dbReference type="STRING" id="1465490.SAMN05444277_103100"/>
<dbReference type="PANTHER" id="PTHR45588:SF1">
    <property type="entry name" value="WW DOMAIN-CONTAINING PROTEIN"/>
    <property type="match status" value="1"/>
</dbReference>
<dbReference type="PANTHER" id="PTHR45588">
    <property type="entry name" value="TPR DOMAIN-CONTAINING PROTEIN"/>
    <property type="match status" value="1"/>
</dbReference>
<proteinExistence type="predicted"/>
<dbReference type="EMBL" id="FOXQ01000003">
    <property type="protein sequence ID" value="SFP90874.1"/>
    <property type="molecule type" value="Genomic_DNA"/>
</dbReference>
<dbReference type="Gene3D" id="1.25.40.10">
    <property type="entry name" value="Tetratricopeptide repeat domain"/>
    <property type="match status" value="2"/>
</dbReference>
<protein>
    <recommendedName>
        <fullName evidence="3">Tetratricopeptide repeat-containing protein</fullName>
    </recommendedName>
</protein>
<organism evidence="1 2">
    <name type="scientific">Parafilimonas terrae</name>
    <dbReference type="NCBI Taxonomy" id="1465490"/>
    <lineage>
        <taxon>Bacteria</taxon>
        <taxon>Pseudomonadati</taxon>
        <taxon>Bacteroidota</taxon>
        <taxon>Chitinophagia</taxon>
        <taxon>Chitinophagales</taxon>
        <taxon>Chitinophagaceae</taxon>
        <taxon>Parafilimonas</taxon>
    </lineage>
</organism>
<evidence type="ECO:0008006" key="3">
    <source>
        <dbReference type="Google" id="ProtNLM"/>
    </source>
</evidence>
<dbReference type="InterPro" id="IPR011990">
    <property type="entry name" value="TPR-like_helical_dom_sf"/>
</dbReference>
<dbReference type="OrthoDB" id="9778494at2"/>
<dbReference type="RefSeq" id="WP_090656526.1">
    <property type="nucleotide sequence ID" value="NZ_FOXQ01000003.1"/>
</dbReference>
<evidence type="ECO:0000313" key="2">
    <source>
        <dbReference type="Proteomes" id="UP000199031"/>
    </source>
</evidence>
<reference evidence="1 2" key="1">
    <citation type="submission" date="2016-10" db="EMBL/GenBank/DDBJ databases">
        <authorList>
            <person name="de Groot N.N."/>
        </authorList>
    </citation>
    <scope>NUCLEOTIDE SEQUENCE [LARGE SCALE GENOMIC DNA]</scope>
    <source>
        <strain evidence="1 2">DSM 28286</strain>
    </source>
</reference>
<name>A0A1I5U6J5_9BACT</name>
<dbReference type="PROSITE" id="PS51257">
    <property type="entry name" value="PROKAR_LIPOPROTEIN"/>
    <property type="match status" value="1"/>
</dbReference>
<evidence type="ECO:0000313" key="1">
    <source>
        <dbReference type="EMBL" id="SFP90874.1"/>
    </source>
</evidence>
<accession>A0A1I5U6J5</accession>
<keyword evidence="2" id="KW-1185">Reference proteome</keyword>
<dbReference type="Proteomes" id="UP000199031">
    <property type="component" value="Unassembled WGS sequence"/>
</dbReference>
<dbReference type="SUPFAM" id="SSF48452">
    <property type="entry name" value="TPR-like"/>
    <property type="match status" value="1"/>
</dbReference>
<gene>
    <name evidence="1" type="ORF">SAMN05444277_103100</name>
</gene>
<sequence>MNHLQKLLPVFLFTPVLLSCKNKNTSPSNEVISQLNLKRGNVISCGATNAQFGIVNFDMTCGVAAKKDFNLAVELLHSFEYDEAEKVFAKVIDEFPNCAMAYWGIAMCNFHPLWSPPTEAELQKGAKAIAIANSIQTKSEREAGYINAIGLYYKDWDTKDHYTRCLYFEKAMEQLCAKHPDDNEAAIFYALALDAAASPADKTYTKQKKAGSILNALYAKEPDHPGIIHYIIHTYDYPGLAQLALPAAQAYAQVAPSSAHALHMPSHIFTRLGLWDEDIRSNLQSVAAAQCYAKQAGISGHWDEELHGLDYLVYAYLQKGNNKLAAQQVSYLNSIRLVYPVNFKIAYAFAAIPSRYVLENSKWEEAAELQLPQANFSWGAYPWQEAIVHFTRTLGAAHIGKINEAKAELAKLYQLKDILDKQKDSYNAKEVAIQIKAGNAWVQFEQGDTANALKEMKLAADMEDSIEKHPVTPGKVLPARELLANMLMQTNQNKAALNAYDAVLIKNPNRFNSLYNAGIAAQKSGDNEKANFYFKQLLAVTDIASSGRPEIGVARSFLKMH</sequence>